<keyword evidence="2" id="KW-1133">Transmembrane helix</keyword>
<keyword evidence="1" id="KW-0175">Coiled coil</keyword>
<accession>A0ABZ0CVW4</accession>
<dbReference type="EMBL" id="CP136336">
    <property type="protein sequence ID" value="WOB09127.1"/>
    <property type="molecule type" value="Genomic_DNA"/>
</dbReference>
<reference evidence="3 4" key="1">
    <citation type="submission" date="2023-10" db="EMBL/GenBank/DDBJ databases">
        <title>Bacteria for the degradation of biodegradable plastic PBAT(Polybutylene adipate terephthalate).</title>
        <authorList>
            <person name="Weon H.-Y."/>
            <person name="Yeon J."/>
        </authorList>
    </citation>
    <scope>NUCLEOTIDE SEQUENCE [LARGE SCALE GENOMIC DNA]</scope>
    <source>
        <strain evidence="3 4">SBD 7-3</strain>
    </source>
</reference>
<name>A0ABZ0CVW4_9BURK</name>
<protein>
    <submittedName>
        <fullName evidence="3">DUF6776 family protein</fullName>
    </submittedName>
</protein>
<evidence type="ECO:0000313" key="4">
    <source>
        <dbReference type="Proteomes" id="UP001303946"/>
    </source>
</evidence>
<organism evidence="3 4">
    <name type="scientific">Piscinibacter gummiphilus</name>
    <dbReference type="NCBI Taxonomy" id="946333"/>
    <lineage>
        <taxon>Bacteria</taxon>
        <taxon>Pseudomonadati</taxon>
        <taxon>Pseudomonadota</taxon>
        <taxon>Betaproteobacteria</taxon>
        <taxon>Burkholderiales</taxon>
        <taxon>Sphaerotilaceae</taxon>
        <taxon>Piscinibacter</taxon>
    </lineage>
</organism>
<dbReference type="RefSeq" id="WP_316702085.1">
    <property type="nucleotide sequence ID" value="NZ_CP136336.1"/>
</dbReference>
<keyword evidence="2" id="KW-0472">Membrane</keyword>
<dbReference type="InterPro" id="IPR046703">
    <property type="entry name" value="DUF6776"/>
</dbReference>
<proteinExistence type="predicted"/>
<sequence length="219" mass="23783">MIVRSHLPWPLRWAVVALVFGFSAALSLWAFEFGKSIAGLDKDAKAELAELRIEVAKLREEREGAQSIANTAQSLLKAEKVAQERLAQQIKQVESENLSLKADLGFFERLLPASASGLNVRALQAEAAGPGQVRFQVLIMQIGKNPPEFAGRYDIVLSGTLGDKPWTISQPGGPKPLQVKQSARLEGTVSYPQEAVVKTVQVKVTDNQGGVRATQTVKL</sequence>
<evidence type="ECO:0000256" key="2">
    <source>
        <dbReference type="SAM" id="Phobius"/>
    </source>
</evidence>
<dbReference type="Proteomes" id="UP001303946">
    <property type="component" value="Chromosome"/>
</dbReference>
<feature type="coiled-coil region" evidence="1">
    <location>
        <begin position="41"/>
        <end position="103"/>
    </location>
</feature>
<evidence type="ECO:0000313" key="3">
    <source>
        <dbReference type="EMBL" id="WOB09127.1"/>
    </source>
</evidence>
<gene>
    <name evidence="3" type="ORF">RXV79_03495</name>
</gene>
<dbReference type="Pfam" id="PF20567">
    <property type="entry name" value="DUF6776"/>
    <property type="match status" value="1"/>
</dbReference>
<keyword evidence="2" id="KW-0812">Transmembrane</keyword>
<keyword evidence="4" id="KW-1185">Reference proteome</keyword>
<feature type="transmembrane region" description="Helical" evidence="2">
    <location>
        <begin position="12"/>
        <end position="31"/>
    </location>
</feature>
<evidence type="ECO:0000256" key="1">
    <source>
        <dbReference type="SAM" id="Coils"/>
    </source>
</evidence>